<gene>
    <name evidence="2" type="ORF">BDV26DRAFT_259710</name>
</gene>
<name>A0A5N7BC88_9EURO</name>
<evidence type="ECO:0000313" key="2">
    <source>
        <dbReference type="EMBL" id="KAE8379384.1"/>
    </source>
</evidence>
<dbReference type="EMBL" id="ML736195">
    <property type="protein sequence ID" value="KAE8379384.1"/>
    <property type="molecule type" value="Genomic_DNA"/>
</dbReference>
<protein>
    <submittedName>
        <fullName evidence="2">Uncharacterized protein</fullName>
    </submittedName>
</protein>
<feature type="transmembrane region" description="Helical" evidence="1">
    <location>
        <begin position="43"/>
        <end position="61"/>
    </location>
</feature>
<dbReference type="AlphaFoldDB" id="A0A5N7BC88"/>
<proteinExistence type="predicted"/>
<reference evidence="2 3" key="1">
    <citation type="submission" date="2019-04" db="EMBL/GenBank/DDBJ databases">
        <title>Friends and foes A comparative genomics studyof 23 Aspergillus species from section Flavi.</title>
        <authorList>
            <consortium name="DOE Joint Genome Institute"/>
            <person name="Kjaerbolling I."/>
            <person name="Vesth T."/>
            <person name="Frisvad J.C."/>
            <person name="Nybo J.L."/>
            <person name="Theobald S."/>
            <person name="Kildgaard S."/>
            <person name="Isbrandt T."/>
            <person name="Kuo A."/>
            <person name="Sato A."/>
            <person name="Lyhne E.K."/>
            <person name="Kogle M.E."/>
            <person name="Wiebenga A."/>
            <person name="Kun R.S."/>
            <person name="Lubbers R.J."/>
            <person name="Makela M.R."/>
            <person name="Barry K."/>
            <person name="Chovatia M."/>
            <person name="Clum A."/>
            <person name="Daum C."/>
            <person name="Haridas S."/>
            <person name="He G."/>
            <person name="LaButti K."/>
            <person name="Lipzen A."/>
            <person name="Mondo S."/>
            <person name="Riley R."/>
            <person name="Salamov A."/>
            <person name="Simmons B.A."/>
            <person name="Magnuson J.K."/>
            <person name="Henrissat B."/>
            <person name="Mortensen U.H."/>
            <person name="Larsen T.O."/>
            <person name="Devries R.P."/>
            <person name="Grigoriev I.V."/>
            <person name="Machida M."/>
            <person name="Baker S.E."/>
            <person name="Andersen M.R."/>
        </authorList>
    </citation>
    <scope>NUCLEOTIDE SEQUENCE [LARGE SCALE GENOMIC DNA]</scope>
    <source>
        <strain evidence="2 3">IBT 29228</strain>
    </source>
</reference>
<evidence type="ECO:0000313" key="3">
    <source>
        <dbReference type="Proteomes" id="UP000326198"/>
    </source>
</evidence>
<sequence>MTSVKLSQTSFAVKNPIKMMTLLGLRCNPLCAYRHSSCVRVRVYRLFEYLLIIISFVLPTTY</sequence>
<accession>A0A5N7BC88</accession>
<organism evidence="2 3">
    <name type="scientific">Aspergillus bertholletiae</name>
    <dbReference type="NCBI Taxonomy" id="1226010"/>
    <lineage>
        <taxon>Eukaryota</taxon>
        <taxon>Fungi</taxon>
        <taxon>Dikarya</taxon>
        <taxon>Ascomycota</taxon>
        <taxon>Pezizomycotina</taxon>
        <taxon>Eurotiomycetes</taxon>
        <taxon>Eurotiomycetidae</taxon>
        <taxon>Eurotiales</taxon>
        <taxon>Aspergillaceae</taxon>
        <taxon>Aspergillus</taxon>
        <taxon>Aspergillus subgen. Circumdati</taxon>
    </lineage>
</organism>
<evidence type="ECO:0000256" key="1">
    <source>
        <dbReference type="SAM" id="Phobius"/>
    </source>
</evidence>
<keyword evidence="1" id="KW-0812">Transmembrane</keyword>
<dbReference type="Proteomes" id="UP000326198">
    <property type="component" value="Unassembled WGS sequence"/>
</dbReference>
<keyword evidence="1" id="KW-1133">Transmembrane helix</keyword>
<keyword evidence="1" id="KW-0472">Membrane</keyword>
<keyword evidence="3" id="KW-1185">Reference proteome</keyword>